<organism evidence="4 5">
    <name type="scientific">Nocardia albiluteola</name>
    <dbReference type="NCBI Taxonomy" id="2842303"/>
    <lineage>
        <taxon>Bacteria</taxon>
        <taxon>Bacillati</taxon>
        <taxon>Actinomycetota</taxon>
        <taxon>Actinomycetes</taxon>
        <taxon>Mycobacteriales</taxon>
        <taxon>Nocardiaceae</taxon>
        <taxon>Nocardia</taxon>
    </lineage>
</organism>
<sequence length="392" mass="40868">MVANAAFLRARRAGQYRSERSSIGRALPVIAVLLGLVACVTDFGSAVGSAATLPQIGVTTLQLVDESRADPWQPTARRELSVTIDYPAAAGAYPAADDLLPGLSGTLRSVRVYANPPVAAGTKSLPVLLYSPGAGLPARAGASVAEALAASGYAVVSIGDTHGSVPGTVFPDGHIALYDPRNVTEPARAHRISWAARTGDIRFVLDELTLLTHGSVRDSGGRALPSGLGAAMDLTRVGMFGHSLGGTSSVYADPRVRAGVDLDGYSDPAQLGTGLVADSRRPILFMADGRADQVTRRRRMGLMCAGRVGWTRAVVLADSGHLSFTDLEYLPPSVTRAPAVSSLFGTIAPDRAHAAITAYVKAMFDHILGGRPEPLLDGPSAAFPEITFDPHT</sequence>
<dbReference type="Pfam" id="PF03403">
    <property type="entry name" value="PAF-AH_p_II"/>
    <property type="match status" value="1"/>
</dbReference>
<comment type="caution">
    <text evidence="4">The sequence shown here is derived from an EMBL/GenBank/DDBJ whole genome shotgun (WGS) entry which is preliminary data.</text>
</comment>
<dbReference type="Gene3D" id="3.40.50.1820">
    <property type="entry name" value="alpha/beta hydrolase"/>
    <property type="match status" value="1"/>
</dbReference>
<keyword evidence="1" id="KW-0378">Hydrolase</keyword>
<keyword evidence="5" id="KW-1185">Reference proteome</keyword>
<protein>
    <recommendedName>
        <fullName evidence="6">Lipase</fullName>
    </recommendedName>
</protein>
<evidence type="ECO:0000256" key="3">
    <source>
        <dbReference type="ARBA" id="ARBA00023098"/>
    </source>
</evidence>
<gene>
    <name evidence="4" type="ORF">KO481_05940</name>
</gene>
<dbReference type="Proteomes" id="UP000733379">
    <property type="component" value="Unassembled WGS sequence"/>
</dbReference>
<accession>A0ABS6AUY5</accession>
<reference evidence="4 5" key="1">
    <citation type="submission" date="2021-06" db="EMBL/GenBank/DDBJ databases">
        <title>Actinomycetes sequencing.</title>
        <authorList>
            <person name="Shan Q."/>
        </authorList>
    </citation>
    <scope>NUCLEOTIDE SEQUENCE [LARGE SCALE GENOMIC DNA]</scope>
    <source>
        <strain evidence="4 5">NEAU-G5</strain>
    </source>
</reference>
<dbReference type="PANTHER" id="PTHR10272:SF0">
    <property type="entry name" value="PLATELET-ACTIVATING FACTOR ACETYLHYDROLASE"/>
    <property type="match status" value="1"/>
</dbReference>
<keyword evidence="2" id="KW-0442">Lipid degradation</keyword>
<evidence type="ECO:0000313" key="4">
    <source>
        <dbReference type="EMBL" id="MBU3061061.1"/>
    </source>
</evidence>
<proteinExistence type="predicted"/>
<dbReference type="SUPFAM" id="SSF53474">
    <property type="entry name" value="alpha/beta-Hydrolases"/>
    <property type="match status" value="1"/>
</dbReference>
<dbReference type="EMBL" id="JAHKNI010000002">
    <property type="protein sequence ID" value="MBU3061061.1"/>
    <property type="molecule type" value="Genomic_DNA"/>
</dbReference>
<dbReference type="PANTHER" id="PTHR10272">
    <property type="entry name" value="PLATELET-ACTIVATING FACTOR ACETYLHYDROLASE"/>
    <property type="match status" value="1"/>
</dbReference>
<keyword evidence="3" id="KW-0443">Lipid metabolism</keyword>
<name>A0ABS6AUY5_9NOCA</name>
<evidence type="ECO:0000256" key="2">
    <source>
        <dbReference type="ARBA" id="ARBA00022963"/>
    </source>
</evidence>
<dbReference type="InterPro" id="IPR029058">
    <property type="entry name" value="AB_hydrolase_fold"/>
</dbReference>
<evidence type="ECO:0000256" key="1">
    <source>
        <dbReference type="ARBA" id="ARBA00022801"/>
    </source>
</evidence>
<evidence type="ECO:0000313" key="5">
    <source>
        <dbReference type="Proteomes" id="UP000733379"/>
    </source>
</evidence>
<evidence type="ECO:0008006" key="6">
    <source>
        <dbReference type="Google" id="ProtNLM"/>
    </source>
</evidence>